<comment type="subcellular location">
    <subcellularLocation>
        <location evidence="1 12">Cytoplasm</location>
    </subcellularLocation>
</comment>
<evidence type="ECO:0000313" key="15">
    <source>
        <dbReference type="EMBL" id="SFP20539.1"/>
    </source>
</evidence>
<evidence type="ECO:0000256" key="6">
    <source>
        <dbReference type="ARBA" id="ARBA00022552"/>
    </source>
</evidence>
<evidence type="ECO:0000256" key="3">
    <source>
        <dbReference type="ARBA" id="ARBA00012328"/>
    </source>
</evidence>
<dbReference type="AlphaFoldDB" id="A0A1I5NFH7"/>
<dbReference type="InterPro" id="IPR046886">
    <property type="entry name" value="RsmE_MTase_dom"/>
</dbReference>
<evidence type="ECO:0000256" key="2">
    <source>
        <dbReference type="ARBA" id="ARBA00005528"/>
    </source>
</evidence>
<feature type="domain" description="Ribosomal RNA small subunit methyltransferase E PUA-like" evidence="14">
    <location>
        <begin position="18"/>
        <end position="64"/>
    </location>
</feature>
<accession>A0A1I5NFH7</accession>
<sequence>MQRYFVEPEQMSEDEVEITGEDVKHIDKVMRLQPGSHIECLNNQGRRTHCKIRSVNKESIEADIMQDLENSPELPVYAAVAQALIKGDNLDLVVQKGTELGVGSFLLFAAGRSVVKWDSSKVEKKVQRLRKIAKEAAEQSGRLYIPDVSYYPSTGDMLEAASMYNTSLYLDEETAKNGKHETLAEIFSSRPPSILAVIGPEGGISPEEAQTFDKSGFRPVSLGPRILRSESASLYFLSALSYHYEILR</sequence>
<dbReference type="STRING" id="1884432.SAMN05518683_103122"/>
<dbReference type="Pfam" id="PF20260">
    <property type="entry name" value="PUA_4"/>
    <property type="match status" value="1"/>
</dbReference>
<dbReference type="GO" id="GO:0070042">
    <property type="term" value="F:rRNA (uridine-N3-)-methyltransferase activity"/>
    <property type="evidence" value="ECO:0007669"/>
    <property type="project" value="TreeGrafter"/>
</dbReference>
<name>A0A1I5NFH7_9BACI</name>
<dbReference type="InterPro" id="IPR029028">
    <property type="entry name" value="Alpha/beta_knot_MTases"/>
</dbReference>
<dbReference type="PANTHER" id="PTHR30027">
    <property type="entry name" value="RIBOSOMAL RNA SMALL SUBUNIT METHYLTRANSFERASE E"/>
    <property type="match status" value="1"/>
</dbReference>
<evidence type="ECO:0000313" key="16">
    <source>
        <dbReference type="Proteomes" id="UP000198892"/>
    </source>
</evidence>
<dbReference type="InterPro" id="IPR015947">
    <property type="entry name" value="PUA-like_sf"/>
</dbReference>
<dbReference type="Pfam" id="PF04452">
    <property type="entry name" value="Methyltrans_RNA"/>
    <property type="match status" value="1"/>
</dbReference>
<reference evidence="16" key="1">
    <citation type="submission" date="2016-10" db="EMBL/GenBank/DDBJ databases">
        <authorList>
            <person name="Varghese N."/>
            <person name="Submissions S."/>
        </authorList>
    </citation>
    <scope>NUCLEOTIDE SEQUENCE [LARGE SCALE GENOMIC DNA]</scope>
    <source>
        <strain evidence="16">S7</strain>
    </source>
</reference>
<dbReference type="Gene3D" id="2.40.240.20">
    <property type="entry name" value="Hypothetical PUA domain-like, domain 1"/>
    <property type="match status" value="1"/>
</dbReference>
<keyword evidence="6 12" id="KW-0698">rRNA processing</keyword>
<dbReference type="PANTHER" id="PTHR30027:SF3">
    <property type="entry name" value="16S RRNA (URACIL(1498)-N(3))-METHYLTRANSFERASE"/>
    <property type="match status" value="1"/>
</dbReference>
<comment type="catalytic activity">
    <reaction evidence="11 12">
        <text>uridine(1498) in 16S rRNA + S-adenosyl-L-methionine = N(3)-methyluridine(1498) in 16S rRNA + S-adenosyl-L-homocysteine + H(+)</text>
        <dbReference type="Rhea" id="RHEA:42920"/>
        <dbReference type="Rhea" id="RHEA-COMP:10283"/>
        <dbReference type="Rhea" id="RHEA-COMP:10284"/>
        <dbReference type="ChEBI" id="CHEBI:15378"/>
        <dbReference type="ChEBI" id="CHEBI:57856"/>
        <dbReference type="ChEBI" id="CHEBI:59789"/>
        <dbReference type="ChEBI" id="CHEBI:65315"/>
        <dbReference type="ChEBI" id="CHEBI:74502"/>
        <dbReference type="EC" id="2.1.1.193"/>
    </reaction>
</comment>
<dbReference type="Proteomes" id="UP000198892">
    <property type="component" value="Unassembled WGS sequence"/>
</dbReference>
<evidence type="ECO:0000256" key="7">
    <source>
        <dbReference type="ARBA" id="ARBA00022603"/>
    </source>
</evidence>
<dbReference type="PIRSF" id="PIRSF015601">
    <property type="entry name" value="MTase_slr0722"/>
    <property type="match status" value="1"/>
</dbReference>
<evidence type="ECO:0000256" key="4">
    <source>
        <dbReference type="ARBA" id="ARBA00013673"/>
    </source>
</evidence>
<dbReference type="InterPro" id="IPR029026">
    <property type="entry name" value="tRNA_m1G_MTases_N"/>
</dbReference>
<evidence type="ECO:0000256" key="8">
    <source>
        <dbReference type="ARBA" id="ARBA00022679"/>
    </source>
</evidence>
<evidence type="ECO:0000256" key="12">
    <source>
        <dbReference type="PIRNR" id="PIRNR015601"/>
    </source>
</evidence>
<dbReference type="GO" id="GO:0070475">
    <property type="term" value="P:rRNA base methylation"/>
    <property type="evidence" value="ECO:0007669"/>
    <property type="project" value="TreeGrafter"/>
</dbReference>
<evidence type="ECO:0000259" key="13">
    <source>
        <dbReference type="Pfam" id="PF04452"/>
    </source>
</evidence>
<protein>
    <recommendedName>
        <fullName evidence="4 12">Ribosomal RNA small subunit methyltransferase E</fullName>
        <ecNumber evidence="3 12">2.1.1.193</ecNumber>
    </recommendedName>
</protein>
<evidence type="ECO:0000259" key="14">
    <source>
        <dbReference type="Pfam" id="PF20260"/>
    </source>
</evidence>
<keyword evidence="7 12" id="KW-0489">Methyltransferase</keyword>
<dbReference type="InterPro" id="IPR006700">
    <property type="entry name" value="RsmE"/>
</dbReference>
<gene>
    <name evidence="15" type="ORF">SAMN05518683_103122</name>
</gene>
<dbReference type="GO" id="GO:0005737">
    <property type="term" value="C:cytoplasm"/>
    <property type="evidence" value="ECO:0007669"/>
    <property type="project" value="UniProtKB-SubCell"/>
</dbReference>
<dbReference type="InterPro" id="IPR046887">
    <property type="entry name" value="RsmE_PUA-like"/>
</dbReference>
<keyword evidence="16" id="KW-1185">Reference proteome</keyword>
<comment type="function">
    <text evidence="10 12">Specifically methylates the N3 position of the uracil ring of uridine 1498 (m3U1498) in 16S rRNA. Acts on the fully assembled 30S ribosomal subunit.</text>
</comment>
<keyword evidence="8 12" id="KW-0808">Transferase</keyword>
<keyword evidence="5 12" id="KW-0963">Cytoplasm</keyword>
<organism evidence="15 16">
    <name type="scientific">Salibacterium halotolerans</name>
    <dbReference type="NCBI Taxonomy" id="1884432"/>
    <lineage>
        <taxon>Bacteria</taxon>
        <taxon>Bacillati</taxon>
        <taxon>Bacillota</taxon>
        <taxon>Bacilli</taxon>
        <taxon>Bacillales</taxon>
        <taxon>Bacillaceae</taxon>
    </lineage>
</organism>
<evidence type="ECO:0000256" key="5">
    <source>
        <dbReference type="ARBA" id="ARBA00022490"/>
    </source>
</evidence>
<evidence type="ECO:0000256" key="1">
    <source>
        <dbReference type="ARBA" id="ARBA00004496"/>
    </source>
</evidence>
<evidence type="ECO:0000256" key="9">
    <source>
        <dbReference type="ARBA" id="ARBA00022691"/>
    </source>
</evidence>
<keyword evidence="9 12" id="KW-0949">S-adenosyl-L-methionine</keyword>
<dbReference type="CDD" id="cd18084">
    <property type="entry name" value="RsmE-like"/>
    <property type="match status" value="1"/>
</dbReference>
<dbReference type="NCBIfam" id="TIGR00046">
    <property type="entry name" value="RsmE family RNA methyltransferase"/>
    <property type="match status" value="1"/>
</dbReference>
<dbReference type="SUPFAM" id="SSF75217">
    <property type="entry name" value="alpha/beta knot"/>
    <property type="match status" value="1"/>
</dbReference>
<proteinExistence type="inferred from homology"/>
<dbReference type="Gene3D" id="3.40.1280.10">
    <property type="match status" value="1"/>
</dbReference>
<evidence type="ECO:0000256" key="11">
    <source>
        <dbReference type="ARBA" id="ARBA00047944"/>
    </source>
</evidence>
<dbReference type="EC" id="2.1.1.193" evidence="3 12"/>
<comment type="similarity">
    <text evidence="2 12">Belongs to the RNA methyltransferase RsmE family.</text>
</comment>
<dbReference type="SUPFAM" id="SSF88697">
    <property type="entry name" value="PUA domain-like"/>
    <property type="match status" value="1"/>
</dbReference>
<evidence type="ECO:0000256" key="10">
    <source>
        <dbReference type="ARBA" id="ARBA00025699"/>
    </source>
</evidence>
<feature type="domain" description="Ribosomal RNA small subunit methyltransferase E methyltransferase" evidence="13">
    <location>
        <begin position="73"/>
        <end position="240"/>
    </location>
</feature>
<dbReference type="EMBL" id="FOXD01000003">
    <property type="protein sequence ID" value="SFP20539.1"/>
    <property type="molecule type" value="Genomic_DNA"/>
</dbReference>